<accession>A0A7M5X0M4</accession>
<dbReference type="InterPro" id="IPR036056">
    <property type="entry name" value="Fibrinogen-like_C"/>
</dbReference>
<dbReference type="AlphaFoldDB" id="A0A7M5X0M4"/>
<dbReference type="RefSeq" id="XP_066928507.1">
    <property type="nucleotide sequence ID" value="XM_067072406.1"/>
</dbReference>
<dbReference type="InterPro" id="IPR014716">
    <property type="entry name" value="Fibrinogen_a/b/g_C_1"/>
</dbReference>
<name>A0A7M5X0M4_9CNID</name>
<dbReference type="Proteomes" id="UP000594262">
    <property type="component" value="Unplaced"/>
</dbReference>
<dbReference type="EnsemblMetazoa" id="CLYHEMT015602.1">
    <property type="protein sequence ID" value="CLYHEMP015602.1"/>
    <property type="gene ID" value="CLYHEMG015602"/>
</dbReference>
<dbReference type="PANTHER" id="PTHR19143">
    <property type="entry name" value="FIBRINOGEN/TENASCIN/ANGIOPOEITIN"/>
    <property type="match status" value="1"/>
</dbReference>
<dbReference type="GeneID" id="136815984"/>
<dbReference type="Gene3D" id="4.10.530.10">
    <property type="entry name" value="Gamma-fibrinogen Carboxyl Terminal Fragment, domain 2"/>
    <property type="match status" value="1"/>
</dbReference>
<dbReference type="Gene3D" id="3.90.215.10">
    <property type="entry name" value="Gamma Fibrinogen, chain A, domain 1"/>
    <property type="match status" value="1"/>
</dbReference>
<evidence type="ECO:0000313" key="3">
    <source>
        <dbReference type="Proteomes" id="UP000594262"/>
    </source>
</evidence>
<keyword evidence="3" id="KW-1185">Reference proteome</keyword>
<dbReference type="SMART" id="SM00186">
    <property type="entry name" value="FBG"/>
    <property type="match status" value="1"/>
</dbReference>
<organism evidence="2 3">
    <name type="scientific">Clytia hemisphaerica</name>
    <dbReference type="NCBI Taxonomy" id="252671"/>
    <lineage>
        <taxon>Eukaryota</taxon>
        <taxon>Metazoa</taxon>
        <taxon>Cnidaria</taxon>
        <taxon>Hydrozoa</taxon>
        <taxon>Hydroidolina</taxon>
        <taxon>Leptothecata</taxon>
        <taxon>Obeliida</taxon>
        <taxon>Clytiidae</taxon>
        <taxon>Clytia</taxon>
    </lineage>
</organism>
<dbReference type="InterPro" id="IPR002181">
    <property type="entry name" value="Fibrinogen_a/b/g_C_dom"/>
</dbReference>
<dbReference type="Pfam" id="PF00147">
    <property type="entry name" value="Fibrinogen_C"/>
    <property type="match status" value="1"/>
</dbReference>
<dbReference type="OrthoDB" id="6077367at2759"/>
<evidence type="ECO:0000259" key="1">
    <source>
        <dbReference type="PROSITE" id="PS51406"/>
    </source>
</evidence>
<feature type="domain" description="Fibrinogen C-terminal" evidence="1">
    <location>
        <begin position="1"/>
        <end position="149"/>
    </location>
</feature>
<dbReference type="InterPro" id="IPR050373">
    <property type="entry name" value="Fibrinogen_C-term_domain"/>
</dbReference>
<reference evidence="2" key="1">
    <citation type="submission" date="2021-01" db="UniProtKB">
        <authorList>
            <consortium name="EnsemblMetazoa"/>
        </authorList>
    </citation>
    <scope>IDENTIFICATION</scope>
</reference>
<evidence type="ECO:0000313" key="2">
    <source>
        <dbReference type="EnsemblMetazoa" id="CLYHEMP015602.1"/>
    </source>
</evidence>
<dbReference type="SUPFAM" id="SSF56496">
    <property type="entry name" value="Fibrinogen C-terminal domain-like"/>
    <property type="match status" value="1"/>
</dbReference>
<protein>
    <recommendedName>
        <fullName evidence="1">Fibrinogen C-terminal domain-containing protein</fullName>
    </recommendedName>
</protein>
<proteinExistence type="predicted"/>
<dbReference type="GO" id="GO:0005615">
    <property type="term" value="C:extracellular space"/>
    <property type="evidence" value="ECO:0007669"/>
    <property type="project" value="TreeGrafter"/>
</dbReference>
<dbReference type="PROSITE" id="PS51406">
    <property type="entry name" value="FIBRINOGEN_C_2"/>
    <property type="match status" value="1"/>
</dbReference>
<sequence>MEIEGGGWTVILYRTTSQYNWNVGWNQYKNGIVETTGDFYLGKELDSGQYELYFRTQIDVANSPANADNTYFGWHGNFHVANEADYYRLTVGDIKPGSQPQINDLNGMQFTTTDMERDNYHHNCATFKLSAFWWNGCGRIQPFGVYLHSDSQKCMGINVSGVGRLCTLNFQMLVRRK</sequence>